<dbReference type="AlphaFoldDB" id="A0A6C0KXP6"/>
<organism evidence="1">
    <name type="scientific">viral metagenome</name>
    <dbReference type="NCBI Taxonomy" id="1070528"/>
    <lineage>
        <taxon>unclassified sequences</taxon>
        <taxon>metagenomes</taxon>
        <taxon>organismal metagenomes</taxon>
    </lineage>
</organism>
<protein>
    <submittedName>
        <fullName evidence="1">Uncharacterized protein</fullName>
    </submittedName>
</protein>
<accession>A0A6C0KXP6</accession>
<evidence type="ECO:0000313" key="1">
    <source>
        <dbReference type="EMBL" id="QHU22369.1"/>
    </source>
</evidence>
<proteinExistence type="predicted"/>
<sequence>MSNDFQKKQIVKAFVDIYFDLLSTIKEQLENKNAEFNKFYAKNFVLKKTNIKLFIKTWYEYITKQYYHYIMDNNVNYFFSDELQGKLSQEFDVSVMKYILLVKEKYNSVSNSIVESILAKIKLLTQISYQYFNTK</sequence>
<dbReference type="EMBL" id="MN741006">
    <property type="protein sequence ID" value="QHU22369.1"/>
    <property type="molecule type" value="Genomic_DNA"/>
</dbReference>
<name>A0A6C0KXP6_9ZZZZ</name>
<reference evidence="1" key="1">
    <citation type="journal article" date="2020" name="Nature">
        <title>Giant virus diversity and host interactions through global metagenomics.</title>
        <authorList>
            <person name="Schulz F."/>
            <person name="Roux S."/>
            <person name="Paez-Espino D."/>
            <person name="Jungbluth S."/>
            <person name="Walsh D.A."/>
            <person name="Denef V.J."/>
            <person name="McMahon K.D."/>
            <person name="Konstantinidis K.T."/>
            <person name="Eloe-Fadrosh E.A."/>
            <person name="Kyrpides N.C."/>
            <person name="Woyke T."/>
        </authorList>
    </citation>
    <scope>NUCLEOTIDE SEQUENCE</scope>
    <source>
        <strain evidence="1">GVMAG-S-ERX555907-102</strain>
    </source>
</reference>